<comment type="caution">
    <text evidence="4">The sequence shown here is derived from an EMBL/GenBank/DDBJ whole genome shotgun (WGS) entry which is preliminary data.</text>
</comment>
<dbReference type="Pfam" id="PF01822">
    <property type="entry name" value="WSC"/>
    <property type="match status" value="1"/>
</dbReference>
<dbReference type="InterPro" id="IPR002889">
    <property type="entry name" value="WSC_carb-bd"/>
</dbReference>
<gene>
    <name evidence="4" type="ORF">H072_4501</name>
</gene>
<accession>S8BQ65</accession>
<sequence length="492" mass="51775">MRSIALIAYTAITFAASVFAVPGHTGFSPKNSLVKRGGLGAWTPVQLWPEYPGNFTAWKPIGCYSSDVGLTYNTGMCSCQNPAWNKQGAMPFSMQKCFAFCKGAGFRYAGIKGDSGVKSCWCGNGVSDDSKLSSEAKCDVPCGEDEGNGIYDTSKCGGKTTYTVWKDPCYGDFDGEAEIPNYSYIGCFYYEGSPFMPYWIGTVSDNLSIDSCIEHCSGLGFAYASMAASGDNCWIGNQCHCGGKIAKLYVDRHNAYPADNNGCTSLCSATAKVQSSIDKADYQYCGQCWYASVYFNPNLAEPEVCNAGPPKETVTVTTPGPTPGTTTIPGTSTDTVVITTPVEKTTVTTTVTGTKPGTSTKTGPTTDSVIITKTAPHSTVTTTVTDDEPGTTTKTGSKTDTVIITVTPDVIPTQATVTRTTPGPKPGTETIFVTDDNGDTITTSGTVSVIITTPTKKPTQATVTRTTPGPSPGTETIFVTDDNGDTITTSGT</sequence>
<feature type="domain" description="WSC" evidence="3">
    <location>
        <begin position="57"/>
        <end position="168"/>
    </location>
</feature>
<evidence type="ECO:0000313" key="4">
    <source>
        <dbReference type="EMBL" id="EPS41608.1"/>
    </source>
</evidence>
<organism evidence="4 5">
    <name type="scientific">Dactylellina haptotyla (strain CBS 200.50)</name>
    <name type="common">Nematode-trapping fungus</name>
    <name type="synonym">Monacrosporium haptotylum</name>
    <dbReference type="NCBI Taxonomy" id="1284197"/>
    <lineage>
        <taxon>Eukaryota</taxon>
        <taxon>Fungi</taxon>
        <taxon>Dikarya</taxon>
        <taxon>Ascomycota</taxon>
        <taxon>Pezizomycotina</taxon>
        <taxon>Orbiliomycetes</taxon>
        <taxon>Orbiliales</taxon>
        <taxon>Orbiliaceae</taxon>
        <taxon>Dactylellina</taxon>
    </lineage>
</organism>
<dbReference type="Proteomes" id="UP000015100">
    <property type="component" value="Unassembled WGS sequence"/>
</dbReference>
<dbReference type="PROSITE" id="PS51212">
    <property type="entry name" value="WSC"/>
    <property type="match status" value="2"/>
</dbReference>
<feature type="non-terminal residue" evidence="4">
    <location>
        <position position="492"/>
    </location>
</feature>
<feature type="domain" description="WSC" evidence="3">
    <location>
        <begin position="181"/>
        <end position="297"/>
    </location>
</feature>
<reference evidence="4 5" key="1">
    <citation type="journal article" date="2013" name="PLoS Genet.">
        <title>Genomic mechanisms accounting for the adaptation to parasitism in nematode-trapping fungi.</title>
        <authorList>
            <person name="Meerupati T."/>
            <person name="Andersson K.M."/>
            <person name="Friman E."/>
            <person name="Kumar D."/>
            <person name="Tunlid A."/>
            <person name="Ahren D."/>
        </authorList>
    </citation>
    <scope>NUCLEOTIDE SEQUENCE [LARGE SCALE GENOMIC DNA]</scope>
    <source>
        <strain evidence="4 5">CBS 200.50</strain>
    </source>
</reference>
<protein>
    <recommendedName>
        <fullName evidence="3">WSC domain-containing protein</fullName>
    </recommendedName>
</protein>
<dbReference type="HOGENOM" id="CLU_555010_0_0_1"/>
<feature type="signal peptide" evidence="2">
    <location>
        <begin position="1"/>
        <end position="20"/>
    </location>
</feature>
<dbReference type="EMBL" id="AQGS01000231">
    <property type="protein sequence ID" value="EPS41608.1"/>
    <property type="molecule type" value="Genomic_DNA"/>
</dbReference>
<evidence type="ECO:0000256" key="2">
    <source>
        <dbReference type="SAM" id="SignalP"/>
    </source>
</evidence>
<evidence type="ECO:0000256" key="1">
    <source>
        <dbReference type="SAM" id="MobiDB-lite"/>
    </source>
</evidence>
<dbReference type="OrthoDB" id="2019572at2759"/>
<feature type="region of interest" description="Disordered" evidence="1">
    <location>
        <begin position="349"/>
        <end position="368"/>
    </location>
</feature>
<feature type="chain" id="PRO_5004561491" description="WSC domain-containing protein" evidence="2">
    <location>
        <begin position="21"/>
        <end position="492"/>
    </location>
</feature>
<keyword evidence="5" id="KW-1185">Reference proteome</keyword>
<keyword evidence="2" id="KW-0732">Signal</keyword>
<dbReference type="AlphaFoldDB" id="S8BQ65"/>
<name>S8BQ65_DACHA</name>
<reference evidence="5" key="2">
    <citation type="submission" date="2013-04" db="EMBL/GenBank/DDBJ databases">
        <title>Genomic mechanisms accounting for the adaptation to parasitism in nematode-trapping fungi.</title>
        <authorList>
            <person name="Ahren D.G."/>
        </authorList>
    </citation>
    <scope>NUCLEOTIDE SEQUENCE [LARGE SCALE GENOMIC DNA]</scope>
    <source>
        <strain evidence="5">CBS 200.50</strain>
    </source>
</reference>
<evidence type="ECO:0000259" key="3">
    <source>
        <dbReference type="PROSITE" id="PS51212"/>
    </source>
</evidence>
<proteinExistence type="predicted"/>
<dbReference type="STRING" id="1284197.S8BQ65"/>
<evidence type="ECO:0000313" key="5">
    <source>
        <dbReference type="Proteomes" id="UP000015100"/>
    </source>
</evidence>